<keyword evidence="7 8" id="KW-0413">Isomerase</keyword>
<dbReference type="EMBL" id="FLUL01000001">
    <property type="protein sequence ID" value="SBW00714.1"/>
    <property type="molecule type" value="Genomic_DNA"/>
</dbReference>
<reference evidence="12" key="1">
    <citation type="submission" date="2016-04" db="EMBL/GenBank/DDBJ databases">
        <authorList>
            <person name="Evans L.H."/>
            <person name="Alamgir A."/>
            <person name="Owens N."/>
            <person name="Weber N.D."/>
            <person name="Virtaneva K."/>
            <person name="Barbian K."/>
            <person name="Babar A."/>
            <person name="Rosenke K."/>
        </authorList>
    </citation>
    <scope>NUCLEOTIDE SEQUENCE</scope>
    <source>
        <strain evidence="12">86-2</strain>
    </source>
</reference>
<dbReference type="InterPro" id="IPR035911">
    <property type="entry name" value="MurE/MurF_N"/>
</dbReference>
<dbReference type="Pfam" id="PF08245">
    <property type="entry name" value="Mur_ligase_M"/>
    <property type="match status" value="1"/>
</dbReference>
<dbReference type="CDD" id="cd00430">
    <property type="entry name" value="PLPDE_III_AR"/>
    <property type="match status" value="1"/>
</dbReference>
<feature type="modified residue" description="N6-(pyridoxal phosphate)lysine" evidence="8 9">
    <location>
        <position position="494"/>
    </location>
</feature>
<evidence type="ECO:0000256" key="1">
    <source>
        <dbReference type="ARBA" id="ARBA00000316"/>
    </source>
</evidence>
<comment type="catalytic activity">
    <reaction evidence="1 8">
        <text>L-alanine = D-alanine</text>
        <dbReference type="Rhea" id="RHEA:20249"/>
        <dbReference type="ChEBI" id="CHEBI:57416"/>
        <dbReference type="ChEBI" id="CHEBI:57972"/>
        <dbReference type="EC" id="5.1.1.1"/>
    </reaction>
</comment>
<protein>
    <recommendedName>
        <fullName evidence="8">Alanine racemase</fullName>
        <ecNumber evidence="8">5.1.1.1</ecNumber>
    </recommendedName>
</protein>
<dbReference type="InterPro" id="IPR001608">
    <property type="entry name" value="Ala_racemase_N"/>
</dbReference>
<dbReference type="Gene3D" id="3.90.190.20">
    <property type="entry name" value="Mur ligase, C-terminal domain"/>
    <property type="match status" value="1"/>
</dbReference>
<gene>
    <name evidence="12" type="ORF">KL86DYS2_11900</name>
</gene>
<comment type="cofactor">
    <cofactor evidence="2 8 9">
        <name>pyridoxal 5'-phosphate</name>
        <dbReference type="ChEBI" id="CHEBI:597326"/>
    </cofactor>
</comment>
<evidence type="ECO:0000313" key="12">
    <source>
        <dbReference type="EMBL" id="SBW00714.1"/>
    </source>
</evidence>
<evidence type="ECO:0000256" key="2">
    <source>
        <dbReference type="ARBA" id="ARBA00001933"/>
    </source>
</evidence>
<evidence type="ECO:0000256" key="9">
    <source>
        <dbReference type="PIRSR" id="PIRSR600821-50"/>
    </source>
</evidence>
<evidence type="ECO:0000256" key="3">
    <source>
        <dbReference type="ARBA" id="ARBA00022598"/>
    </source>
</evidence>
<dbReference type="PANTHER" id="PTHR43024:SF1">
    <property type="entry name" value="UDP-N-ACETYLMURAMOYL-TRIPEPTIDE--D-ALANYL-D-ALANINE LIGASE"/>
    <property type="match status" value="1"/>
</dbReference>
<dbReference type="HAMAP" id="MF_01201">
    <property type="entry name" value="Ala_racemase"/>
    <property type="match status" value="1"/>
</dbReference>
<dbReference type="InterPro" id="IPR036615">
    <property type="entry name" value="Mur_ligase_C_dom_sf"/>
</dbReference>
<dbReference type="InterPro" id="IPR011079">
    <property type="entry name" value="Ala_racemase_C"/>
</dbReference>
<dbReference type="SMART" id="SM01005">
    <property type="entry name" value="Ala_racemase_C"/>
    <property type="match status" value="1"/>
</dbReference>
<dbReference type="InterPro" id="IPR051046">
    <property type="entry name" value="MurCDEF_CellWall_CoF430Synth"/>
</dbReference>
<keyword evidence="4" id="KW-0547">Nucleotide-binding</keyword>
<dbReference type="InterPro" id="IPR009006">
    <property type="entry name" value="Ala_racemase/Decarboxylase_C"/>
</dbReference>
<evidence type="ECO:0000256" key="10">
    <source>
        <dbReference type="PIRSR" id="PIRSR600821-52"/>
    </source>
</evidence>
<name>A0A212JMP6_9BACT</name>
<dbReference type="Gene3D" id="2.40.37.10">
    <property type="entry name" value="Lyase, Ornithine Decarboxylase, Chain A, domain 1"/>
    <property type="match status" value="1"/>
</dbReference>
<dbReference type="Gene3D" id="3.40.1190.10">
    <property type="entry name" value="Mur-like, catalytic domain"/>
    <property type="match status" value="1"/>
</dbReference>
<dbReference type="RefSeq" id="WP_296949405.1">
    <property type="nucleotide sequence ID" value="NZ_LT599021.1"/>
</dbReference>
<dbReference type="AlphaFoldDB" id="A0A212JMP6"/>
<dbReference type="NCBIfam" id="NF008897">
    <property type="entry name" value="PRK11930.1"/>
    <property type="match status" value="1"/>
</dbReference>
<dbReference type="InterPro" id="IPR000821">
    <property type="entry name" value="Ala_racemase"/>
</dbReference>
<dbReference type="PRINTS" id="PR00992">
    <property type="entry name" value="ALARACEMASE"/>
</dbReference>
<dbReference type="PANTHER" id="PTHR43024">
    <property type="entry name" value="UDP-N-ACETYLMURAMOYL-TRIPEPTIDE--D-ALANYL-D-ALANINE LIGASE"/>
    <property type="match status" value="1"/>
</dbReference>
<dbReference type="GO" id="GO:0008784">
    <property type="term" value="F:alanine racemase activity"/>
    <property type="evidence" value="ECO:0007669"/>
    <property type="project" value="UniProtKB-UniRule"/>
</dbReference>
<feature type="active site" description="Proton acceptor; specific for L-alanine" evidence="8">
    <location>
        <position position="718"/>
    </location>
</feature>
<dbReference type="GO" id="GO:0030632">
    <property type="term" value="P:D-alanine biosynthetic process"/>
    <property type="evidence" value="ECO:0007669"/>
    <property type="project" value="UniProtKB-UniRule"/>
</dbReference>
<dbReference type="InterPro" id="IPR036565">
    <property type="entry name" value="Mur-like_cat_sf"/>
</dbReference>
<keyword evidence="5" id="KW-0067">ATP-binding</keyword>
<dbReference type="GO" id="GO:0016881">
    <property type="term" value="F:acid-amino acid ligase activity"/>
    <property type="evidence" value="ECO:0007669"/>
    <property type="project" value="InterPro"/>
</dbReference>
<evidence type="ECO:0000256" key="6">
    <source>
        <dbReference type="ARBA" id="ARBA00022898"/>
    </source>
</evidence>
<dbReference type="SUPFAM" id="SSF63418">
    <property type="entry name" value="MurE/MurF N-terminal domain"/>
    <property type="match status" value="1"/>
</dbReference>
<comment type="similarity">
    <text evidence="8">Belongs to the alanine racemase family.</text>
</comment>
<dbReference type="SUPFAM" id="SSF51419">
    <property type="entry name" value="PLP-binding barrel"/>
    <property type="match status" value="1"/>
</dbReference>
<sequence length="823" mass="92855">MKYSIYQVAKIIDAMPTDLNETAISILLTDSRQVFFPDETLFFALKTKNNDGHRYISELYELGVRNFVVSDLQPEWEEYEDANFLVVVNTLFALQRLAAYHRNQFNVPVIGITGSNGKTVVKEWLYQVLHHDFNITHSPRSYNSQIGVPLSVWQMNSHTQLGIFEAGVSQPEEMAKLEAIINPTIGIFTNIGQAHQEGFKSMKQKCLEKLELFINCDVIICEEENELVDECMEIACLSHKRLTWSRKGSNKSPLHIMKVEKLGNCTTIHYSILGMASQFTIPFADNAAIENAIHVLATAIYLHLSLPDINQRMAGLEPVAMRLDVRQGKNNTILINDTYNSDINSLGIALDFLAQRATDSQKRKVLIISDIPQSGLLPKELYYLASNLVLNKKIDVLIGIGKEISTYKELFKNGEMHFFNTTNDFIHSNIWSDFHDMFILLKGARSFSFESINKLLEVKTHETVLDIDLDAIVHNYNFYRSRLNPKTKMVCMVKADGYGTGATEVAKTLQYHKCDYLAVAVAEEGVFLRKQGIKVPIIVLNSEVGGFEELAMYALEPEVYNFRILDAFIKEAKLQGITNYPIHIKIDTGMHRLGFTEEDIPELMERIKSQTGVRIQSVFSHLAASESWNFDNFTVDQIKTFKKITKEIEKNCHYQVMKHILNSAGIERFPNEQMDMVRLGISLYGVSASGLNGLRNVCTLKTTILQIKYIKAGETVGYGRKGHFDKDATIATIRIGYADGLSRQFGNGVGKVLVNGHMVPIVGNICMDLSMIDVTGVDVKEGDSVVIFGENPSVVDLAKEINTIPYEILTSISSRVKHIYYKE</sequence>
<dbReference type="Pfam" id="PF01168">
    <property type="entry name" value="Ala_racemase_N"/>
    <property type="match status" value="1"/>
</dbReference>
<accession>A0A212JMP6</accession>
<comment type="function">
    <text evidence="8">Catalyzes the interconversion of L-alanine and D-alanine. May also act on other amino acids.</text>
</comment>
<dbReference type="InterPro" id="IPR013221">
    <property type="entry name" value="Mur_ligase_cen"/>
</dbReference>
<comment type="pathway">
    <text evidence="8">Amino-acid biosynthesis; D-alanine biosynthesis; D-alanine from L-alanine: step 1/1.</text>
</comment>
<evidence type="ECO:0000259" key="11">
    <source>
        <dbReference type="SMART" id="SM01005"/>
    </source>
</evidence>
<dbReference type="FunFam" id="3.20.20.10:FF:000002">
    <property type="entry name" value="Alanine racemase"/>
    <property type="match status" value="1"/>
</dbReference>
<evidence type="ECO:0000256" key="5">
    <source>
        <dbReference type="ARBA" id="ARBA00022840"/>
    </source>
</evidence>
<dbReference type="Gene3D" id="3.40.1390.10">
    <property type="entry name" value="MurE/MurF, N-terminal domain"/>
    <property type="match status" value="1"/>
</dbReference>
<organism evidence="12">
    <name type="scientific">uncultured Dysgonomonas sp</name>
    <dbReference type="NCBI Taxonomy" id="206096"/>
    <lineage>
        <taxon>Bacteria</taxon>
        <taxon>Pseudomonadati</taxon>
        <taxon>Bacteroidota</taxon>
        <taxon>Bacteroidia</taxon>
        <taxon>Bacteroidales</taxon>
        <taxon>Dysgonomonadaceae</taxon>
        <taxon>Dysgonomonas</taxon>
        <taxon>environmental samples</taxon>
    </lineage>
</organism>
<dbReference type="SUPFAM" id="SSF50621">
    <property type="entry name" value="Alanine racemase C-terminal domain-like"/>
    <property type="match status" value="1"/>
</dbReference>
<evidence type="ECO:0000256" key="7">
    <source>
        <dbReference type="ARBA" id="ARBA00023235"/>
    </source>
</evidence>
<dbReference type="Gene3D" id="3.20.20.10">
    <property type="entry name" value="Alanine racemase"/>
    <property type="match status" value="1"/>
</dbReference>
<proteinExistence type="inferred from homology"/>
<keyword evidence="3" id="KW-0436">Ligase</keyword>
<evidence type="ECO:0000256" key="8">
    <source>
        <dbReference type="HAMAP-Rule" id="MF_01201"/>
    </source>
</evidence>
<feature type="binding site" evidence="8 10">
    <location>
        <position position="592"/>
    </location>
    <ligand>
        <name>substrate</name>
    </ligand>
</feature>
<dbReference type="GO" id="GO:0005524">
    <property type="term" value="F:ATP binding"/>
    <property type="evidence" value="ECO:0007669"/>
    <property type="project" value="UniProtKB-KW"/>
</dbReference>
<dbReference type="UniPathway" id="UPA00042">
    <property type="reaction ID" value="UER00497"/>
</dbReference>
<feature type="binding site" evidence="8 10">
    <location>
        <position position="767"/>
    </location>
    <ligand>
        <name>substrate</name>
    </ligand>
</feature>
<dbReference type="EC" id="5.1.1.1" evidence="8"/>
<dbReference type="SUPFAM" id="SSF53623">
    <property type="entry name" value="MurD-like peptide ligases, catalytic domain"/>
    <property type="match status" value="1"/>
</dbReference>
<dbReference type="GO" id="GO:0030170">
    <property type="term" value="F:pyridoxal phosphate binding"/>
    <property type="evidence" value="ECO:0007669"/>
    <property type="project" value="UniProtKB-UniRule"/>
</dbReference>
<dbReference type="SUPFAM" id="SSF53244">
    <property type="entry name" value="MurD-like peptide ligases, peptide-binding domain"/>
    <property type="match status" value="1"/>
</dbReference>
<feature type="active site" description="Proton acceptor; specific for D-alanine" evidence="8">
    <location>
        <position position="494"/>
    </location>
</feature>
<feature type="domain" description="Alanine racemase C-terminal" evidence="11">
    <location>
        <begin position="697"/>
        <end position="821"/>
    </location>
</feature>
<evidence type="ECO:0000256" key="4">
    <source>
        <dbReference type="ARBA" id="ARBA00022741"/>
    </source>
</evidence>
<dbReference type="NCBIfam" id="TIGR00492">
    <property type="entry name" value="alr"/>
    <property type="match status" value="1"/>
</dbReference>
<dbReference type="InterPro" id="IPR029066">
    <property type="entry name" value="PLP-binding_barrel"/>
</dbReference>
<keyword evidence="6 8" id="KW-0663">Pyridoxal phosphate</keyword>
<dbReference type="Pfam" id="PF00842">
    <property type="entry name" value="Ala_racemase_C"/>
    <property type="match status" value="1"/>
</dbReference>